<feature type="transmembrane region" description="Helical" evidence="1">
    <location>
        <begin position="412"/>
        <end position="435"/>
    </location>
</feature>
<evidence type="ECO:0000313" key="4">
    <source>
        <dbReference type="Proteomes" id="UP000198282"/>
    </source>
</evidence>
<reference evidence="3 4" key="1">
    <citation type="submission" date="2017-06" db="EMBL/GenBank/DDBJ databases">
        <authorList>
            <person name="Kim H.J."/>
            <person name="Triplett B.A."/>
        </authorList>
    </citation>
    <scope>NUCLEOTIDE SEQUENCE [LARGE SCALE GENOMIC DNA]</scope>
    <source>
        <strain evidence="3 4">CGMCC 4.2132</strain>
    </source>
</reference>
<proteinExistence type="predicted"/>
<dbReference type="OrthoDB" id="3424034at2"/>
<dbReference type="EMBL" id="FZOD01000094">
    <property type="protein sequence ID" value="SNT62814.1"/>
    <property type="molecule type" value="Genomic_DNA"/>
</dbReference>
<name>A0A239P7X9_9ACTN</name>
<gene>
    <name evidence="3" type="ORF">SAMN05216276_10941</name>
</gene>
<dbReference type="SUPFAM" id="SSF52129">
    <property type="entry name" value="Caspase-like"/>
    <property type="match status" value="1"/>
</dbReference>
<dbReference type="RefSeq" id="WP_089213401.1">
    <property type="nucleotide sequence ID" value="NZ_FZOD01000094.1"/>
</dbReference>
<sequence length="449" mass="49646">MPSPEPGSYALIVGADTYADKALGQLRSPTHDGRELSNVLSDPRIGGFSTHQLLNRPAYEVAEEIEGFFADRRANDLLVLHLSCHGVKDESGRLYFAMSSTKLDRLAATGLSAAFVNEQIDRSRSQKIVLLLDCCYSGAFPKNLIPRSPERMDLDRFQGRGRVVISSSTSLEYAYESDTRLMIGTGRPSVFTGVLVEGLRTGNADLDGDGAVSVDELYDYLFDHVRQITPHQTPEKISTVRGELIIARNPRLASHAELAPPGSADLRQDDTEDELAKARRVAEQLLSREQAQRQPNLFRRLSRSHKSREDVTVGERDVRSTLLGHRREVLGMVLLVLAGVLVPFPFAPISIFRIPVLVWAFAVLVVTICEGWESADKVRGTAAPILSYTIGGCLVAFFRARDDLSLVVDQFFAISGLMFMLGSAAGVFWLAYRLFNPATPVGRRNRRLN</sequence>
<organism evidence="3 4">
    <name type="scientific">Streptosporangium subroseum</name>
    <dbReference type="NCBI Taxonomy" id="106412"/>
    <lineage>
        <taxon>Bacteria</taxon>
        <taxon>Bacillati</taxon>
        <taxon>Actinomycetota</taxon>
        <taxon>Actinomycetes</taxon>
        <taxon>Streptosporangiales</taxon>
        <taxon>Streptosporangiaceae</taxon>
        <taxon>Streptosporangium</taxon>
    </lineage>
</organism>
<dbReference type="InterPro" id="IPR011600">
    <property type="entry name" value="Pept_C14_caspase"/>
</dbReference>
<keyword evidence="1" id="KW-0472">Membrane</keyword>
<dbReference type="Proteomes" id="UP000198282">
    <property type="component" value="Unassembled WGS sequence"/>
</dbReference>
<dbReference type="Gene3D" id="3.40.50.1460">
    <property type="match status" value="1"/>
</dbReference>
<keyword evidence="4" id="KW-1185">Reference proteome</keyword>
<dbReference type="AlphaFoldDB" id="A0A239P7X9"/>
<dbReference type="Pfam" id="PF00656">
    <property type="entry name" value="Peptidase_C14"/>
    <property type="match status" value="1"/>
</dbReference>
<keyword evidence="1" id="KW-1133">Transmembrane helix</keyword>
<dbReference type="PROSITE" id="PS00018">
    <property type="entry name" value="EF_HAND_1"/>
    <property type="match status" value="1"/>
</dbReference>
<dbReference type="InterPro" id="IPR018247">
    <property type="entry name" value="EF_Hand_1_Ca_BS"/>
</dbReference>
<dbReference type="InterPro" id="IPR029030">
    <property type="entry name" value="Caspase-like_dom_sf"/>
</dbReference>
<feature type="transmembrane region" description="Helical" evidence="1">
    <location>
        <begin position="352"/>
        <end position="369"/>
    </location>
</feature>
<keyword evidence="1" id="KW-0812">Transmembrane</keyword>
<evidence type="ECO:0000259" key="2">
    <source>
        <dbReference type="Pfam" id="PF00656"/>
    </source>
</evidence>
<evidence type="ECO:0000313" key="3">
    <source>
        <dbReference type="EMBL" id="SNT62814.1"/>
    </source>
</evidence>
<feature type="transmembrane region" description="Helical" evidence="1">
    <location>
        <begin position="381"/>
        <end position="400"/>
    </location>
</feature>
<accession>A0A239P7X9</accession>
<protein>
    <submittedName>
        <fullName evidence="3">Caspase domain-containing protein</fullName>
    </submittedName>
</protein>
<dbReference type="NCBIfam" id="NF047832">
    <property type="entry name" value="caspase_w_EACC1"/>
    <property type="match status" value="1"/>
</dbReference>
<feature type="domain" description="Peptidase C14 caspase" evidence="2">
    <location>
        <begin position="9"/>
        <end position="236"/>
    </location>
</feature>
<evidence type="ECO:0000256" key="1">
    <source>
        <dbReference type="SAM" id="Phobius"/>
    </source>
</evidence>
<dbReference type="GO" id="GO:0004197">
    <property type="term" value="F:cysteine-type endopeptidase activity"/>
    <property type="evidence" value="ECO:0007669"/>
    <property type="project" value="InterPro"/>
</dbReference>
<dbReference type="GO" id="GO:0006508">
    <property type="term" value="P:proteolysis"/>
    <property type="evidence" value="ECO:0007669"/>
    <property type="project" value="InterPro"/>
</dbReference>